<feature type="non-terminal residue" evidence="2">
    <location>
        <position position="1"/>
    </location>
</feature>
<feature type="compositionally biased region" description="Basic and acidic residues" evidence="1">
    <location>
        <begin position="1"/>
        <end position="17"/>
    </location>
</feature>
<sequence>GTATEPRCEQPPREKGPGLKRGRNLTPTADPKACTGERGGPVLGYRPLSAERRETSAPSPWKGLGGSGGAPDVGWGAVRPTGAAPGIRGAPASLGAAGGAGPGPLAKFEEREMASLGRPKLCWGPGSSLWPAAPPPRIPSASLLHPAFGGSGRGGGRPGGGRDGNLVSGKAAGAWGREGNPSQRKGWLPKDALSRGTQGHTGPQRRVQVFTEGRARGAAARTGAGANRGGKERRAAGRGGSAERGEAAESGGQDAEAAGTRAAAEAATGDTSGRRVRPRTRGSRHRPWAGDGLAPRGRGKGDGQASVWGPCQQLRFSGAASRGARGPPERKAGQAQKGGCARHDSYLGVREGVDKADFMGELVKEAAELQEVMQMENAEKHLGKKLHWTVVVCILKRNTKRLRTGTL</sequence>
<name>A0ABN8Y1T1_RANTA</name>
<feature type="region of interest" description="Disordered" evidence="1">
    <location>
        <begin position="141"/>
        <end position="343"/>
    </location>
</feature>
<dbReference type="Proteomes" id="UP001176941">
    <property type="component" value="Chromosome 12"/>
</dbReference>
<organism evidence="2 3">
    <name type="scientific">Rangifer tarandus platyrhynchus</name>
    <name type="common">Svalbard reindeer</name>
    <dbReference type="NCBI Taxonomy" id="3082113"/>
    <lineage>
        <taxon>Eukaryota</taxon>
        <taxon>Metazoa</taxon>
        <taxon>Chordata</taxon>
        <taxon>Craniata</taxon>
        <taxon>Vertebrata</taxon>
        <taxon>Euteleostomi</taxon>
        <taxon>Mammalia</taxon>
        <taxon>Eutheria</taxon>
        <taxon>Laurasiatheria</taxon>
        <taxon>Artiodactyla</taxon>
        <taxon>Ruminantia</taxon>
        <taxon>Pecora</taxon>
        <taxon>Cervidae</taxon>
        <taxon>Odocoileinae</taxon>
        <taxon>Rangifer</taxon>
    </lineage>
</organism>
<evidence type="ECO:0000256" key="1">
    <source>
        <dbReference type="SAM" id="MobiDB-lite"/>
    </source>
</evidence>
<feature type="region of interest" description="Disordered" evidence="1">
    <location>
        <begin position="1"/>
        <end position="86"/>
    </location>
</feature>
<protein>
    <submittedName>
        <fullName evidence="2">Uncharacterized protein</fullName>
    </submittedName>
</protein>
<feature type="compositionally biased region" description="Basic and acidic residues" evidence="1">
    <location>
        <begin position="229"/>
        <end position="247"/>
    </location>
</feature>
<reference evidence="2" key="1">
    <citation type="submission" date="2023-04" db="EMBL/GenBank/DDBJ databases">
        <authorList>
            <consortium name="ELIXIR-Norway"/>
        </authorList>
    </citation>
    <scope>NUCLEOTIDE SEQUENCE [LARGE SCALE GENOMIC DNA]</scope>
</reference>
<dbReference type="EMBL" id="OX459948">
    <property type="protein sequence ID" value="CAI9155565.1"/>
    <property type="molecule type" value="Genomic_DNA"/>
</dbReference>
<evidence type="ECO:0000313" key="2">
    <source>
        <dbReference type="EMBL" id="CAI9155565.1"/>
    </source>
</evidence>
<evidence type="ECO:0000313" key="3">
    <source>
        <dbReference type="Proteomes" id="UP001176941"/>
    </source>
</evidence>
<accession>A0ABN8Y1T1</accession>
<feature type="compositionally biased region" description="Gly residues" evidence="1">
    <location>
        <begin position="149"/>
        <end position="163"/>
    </location>
</feature>
<feature type="compositionally biased region" description="Basic residues" evidence="1">
    <location>
        <begin position="274"/>
        <end position="287"/>
    </location>
</feature>
<proteinExistence type="predicted"/>
<gene>
    <name evidence="2" type="ORF">MRATA1EN1_LOCUS4527</name>
</gene>
<keyword evidence="3" id="KW-1185">Reference proteome</keyword>
<feature type="compositionally biased region" description="Low complexity" evidence="1">
    <location>
        <begin position="248"/>
        <end position="271"/>
    </location>
</feature>
<feature type="compositionally biased region" description="Low complexity" evidence="1">
    <location>
        <begin position="216"/>
        <end position="225"/>
    </location>
</feature>